<evidence type="ECO:0000259" key="9">
    <source>
        <dbReference type="Pfam" id="PF00294"/>
    </source>
</evidence>
<dbReference type="SUPFAM" id="SSF53613">
    <property type="entry name" value="Ribokinase-like"/>
    <property type="match status" value="1"/>
</dbReference>
<protein>
    <recommendedName>
        <fullName evidence="7">Tagatose-6-phosphate kinase</fullName>
        <ecNumber evidence="7">2.7.1.144</ecNumber>
    </recommendedName>
</protein>
<dbReference type="PIRSF" id="PIRSF000535">
    <property type="entry name" value="1PFK/6PFK/LacC"/>
    <property type="match status" value="1"/>
</dbReference>
<keyword evidence="3 7" id="KW-0547">Nucleotide-binding</keyword>
<comment type="function">
    <text evidence="8">Catalyzes the ATP-dependent phosphorylation of fructose-l-phosphate to fructose-l,6-bisphosphate.</text>
</comment>
<dbReference type="RefSeq" id="WP_205088412.1">
    <property type="nucleotide sequence ID" value="NZ_JACJLA010000023.1"/>
</dbReference>
<evidence type="ECO:0000256" key="7">
    <source>
        <dbReference type="PIRNR" id="PIRNR000535"/>
    </source>
</evidence>
<dbReference type="InterPro" id="IPR017583">
    <property type="entry name" value="Tagatose/fructose_Pkinase"/>
</dbReference>
<evidence type="ECO:0000313" key="10">
    <source>
        <dbReference type="EMBL" id="MBM6913543.1"/>
    </source>
</evidence>
<dbReference type="Pfam" id="PF00294">
    <property type="entry name" value="PfkB"/>
    <property type="match status" value="1"/>
</dbReference>
<evidence type="ECO:0000256" key="4">
    <source>
        <dbReference type="ARBA" id="ARBA00022777"/>
    </source>
</evidence>
<reference evidence="10 11" key="1">
    <citation type="journal article" date="2021" name="Sci. Rep.">
        <title>The distribution of antibiotic resistance genes in chicken gut microbiota commensals.</title>
        <authorList>
            <person name="Juricova H."/>
            <person name="Matiasovicova J."/>
            <person name="Kubasova T."/>
            <person name="Cejkova D."/>
            <person name="Rychlik I."/>
        </authorList>
    </citation>
    <scope>NUCLEOTIDE SEQUENCE [LARGE SCALE GENOMIC DNA]</scope>
    <source>
        <strain evidence="10 11">An537</strain>
    </source>
</reference>
<name>A0ABS2GJW2_9FIRM</name>
<keyword evidence="5 7" id="KW-0067">ATP-binding</keyword>
<evidence type="ECO:0000313" key="11">
    <source>
        <dbReference type="Proteomes" id="UP000707138"/>
    </source>
</evidence>
<sequence length="307" mass="32908">MIYTLTCNPSLDYIMKVHDFSPTAVNRTADANLIAGGKGINVAVMLSHFDVPVTALGFVAGFTGDEIMRQLRQWGCTEDFIRVEDGLSRINVKVKSDAEFEINGAGPRLNATDVDRLFAQLDTLTADDYLVVSGSIPAGLPVTLYSDILSRLTPRGVRCIVDATGSLLNETLPHRPLLVKPNHHELEELLDRPLPDIAHLLDGAKELQQRGARHVLISRAGDGALLLTDDGRAYTASAPHGIVRNSVGAGDSMVAGFLAGLRNDGDIESAFRLAVAAGSASAFDDWLAPKDAVCRLLTQIEISTVAL</sequence>
<dbReference type="PROSITE" id="PS00584">
    <property type="entry name" value="PFKB_KINASES_2"/>
    <property type="match status" value="1"/>
</dbReference>
<dbReference type="InterPro" id="IPR002173">
    <property type="entry name" value="Carboh/pur_kinase_PfkB_CS"/>
</dbReference>
<feature type="domain" description="Carbohydrate kinase PfkB" evidence="9">
    <location>
        <begin position="12"/>
        <end position="281"/>
    </location>
</feature>
<evidence type="ECO:0000256" key="5">
    <source>
        <dbReference type="ARBA" id="ARBA00022840"/>
    </source>
</evidence>
<dbReference type="InterPro" id="IPR011611">
    <property type="entry name" value="PfkB_dom"/>
</dbReference>
<comment type="similarity">
    <text evidence="1">Belongs to the carbohydrate kinase pfkB family.</text>
</comment>
<accession>A0ABS2GJW2</accession>
<keyword evidence="4 8" id="KW-0418">Kinase</keyword>
<dbReference type="PANTHER" id="PTHR46566">
    <property type="entry name" value="1-PHOSPHOFRUCTOKINASE-RELATED"/>
    <property type="match status" value="1"/>
</dbReference>
<keyword evidence="7" id="KW-0423">Lactose metabolism</keyword>
<organism evidence="10 11">
    <name type="scientific">Veillonella magna</name>
    <dbReference type="NCBI Taxonomy" id="464322"/>
    <lineage>
        <taxon>Bacteria</taxon>
        <taxon>Bacillati</taxon>
        <taxon>Bacillota</taxon>
        <taxon>Negativicutes</taxon>
        <taxon>Veillonellales</taxon>
        <taxon>Veillonellaceae</taxon>
        <taxon>Veillonella</taxon>
    </lineage>
</organism>
<keyword evidence="2 7" id="KW-0808">Transferase</keyword>
<comment type="catalytic activity">
    <reaction evidence="7">
        <text>D-tagatofuranose 6-phosphate + ATP = D-tagatofuranose 1,6-bisphosphate + ADP + H(+)</text>
        <dbReference type="Rhea" id="RHEA:12420"/>
        <dbReference type="ChEBI" id="CHEBI:15378"/>
        <dbReference type="ChEBI" id="CHEBI:30616"/>
        <dbReference type="ChEBI" id="CHEBI:58694"/>
        <dbReference type="ChEBI" id="CHEBI:58695"/>
        <dbReference type="ChEBI" id="CHEBI:456216"/>
        <dbReference type="EC" id="2.7.1.144"/>
    </reaction>
</comment>
<dbReference type="GO" id="GO:0008662">
    <property type="term" value="F:1-phosphofructokinase activity"/>
    <property type="evidence" value="ECO:0007669"/>
    <property type="project" value="UniProtKB-EC"/>
</dbReference>
<comment type="pathway">
    <text evidence="7">Carbohydrate metabolism; D-tagatose 6-phosphate degradation; D-glyceraldehyde 3-phosphate and glycerone phosphate from D-tagatose 6-phosphate: step 1/2.</text>
</comment>
<dbReference type="NCBIfam" id="TIGR03828">
    <property type="entry name" value="pfkB"/>
    <property type="match status" value="1"/>
</dbReference>
<dbReference type="EMBL" id="JACJLA010000023">
    <property type="protein sequence ID" value="MBM6913543.1"/>
    <property type="molecule type" value="Genomic_DNA"/>
</dbReference>
<dbReference type="CDD" id="cd01164">
    <property type="entry name" value="FruK_PfkB_like"/>
    <property type="match status" value="1"/>
</dbReference>
<comment type="caution">
    <text evidence="10">The sequence shown here is derived from an EMBL/GenBank/DDBJ whole genome shotgun (WGS) entry which is preliminary data.</text>
</comment>
<dbReference type="NCBIfam" id="TIGR03168">
    <property type="entry name" value="1-PFK"/>
    <property type="match status" value="1"/>
</dbReference>
<evidence type="ECO:0000256" key="6">
    <source>
        <dbReference type="ARBA" id="ARBA00047745"/>
    </source>
</evidence>
<evidence type="ECO:0000256" key="1">
    <source>
        <dbReference type="ARBA" id="ARBA00005380"/>
    </source>
</evidence>
<comment type="catalytic activity">
    <reaction evidence="6 8">
        <text>beta-D-fructose 1-phosphate + ATP = beta-D-fructose 1,6-bisphosphate + ADP + H(+)</text>
        <dbReference type="Rhea" id="RHEA:14213"/>
        <dbReference type="ChEBI" id="CHEBI:15378"/>
        <dbReference type="ChEBI" id="CHEBI:30616"/>
        <dbReference type="ChEBI" id="CHEBI:32966"/>
        <dbReference type="ChEBI" id="CHEBI:138881"/>
        <dbReference type="ChEBI" id="CHEBI:456216"/>
        <dbReference type="EC" id="2.7.1.56"/>
    </reaction>
</comment>
<evidence type="ECO:0000256" key="2">
    <source>
        <dbReference type="ARBA" id="ARBA00022679"/>
    </source>
</evidence>
<dbReference type="Gene3D" id="3.40.1190.20">
    <property type="match status" value="1"/>
</dbReference>
<dbReference type="InterPro" id="IPR029056">
    <property type="entry name" value="Ribokinase-like"/>
</dbReference>
<keyword evidence="11" id="KW-1185">Reference proteome</keyword>
<dbReference type="EC" id="2.7.1.144" evidence="7"/>
<gene>
    <name evidence="10" type="primary">pfkB</name>
    <name evidence="10" type="ORF">H6A01_09470</name>
</gene>
<dbReference type="InterPro" id="IPR022463">
    <property type="entry name" value="1-PFruKinase"/>
</dbReference>
<dbReference type="Proteomes" id="UP000707138">
    <property type="component" value="Unassembled WGS sequence"/>
</dbReference>
<evidence type="ECO:0000256" key="8">
    <source>
        <dbReference type="RuleBase" id="RU369061"/>
    </source>
</evidence>
<proteinExistence type="inferred from homology"/>
<evidence type="ECO:0000256" key="3">
    <source>
        <dbReference type="ARBA" id="ARBA00022741"/>
    </source>
</evidence>
<comment type="similarity">
    <text evidence="7">Belongs to the carbohydrate kinase PfkB family. LacC subfamily.</text>
</comment>
<dbReference type="PANTHER" id="PTHR46566:SF1">
    <property type="entry name" value="1-PHOSPHOFRUCTOKINASE"/>
    <property type="match status" value="1"/>
</dbReference>